<gene>
    <name evidence="3" type="ORF">RGCCGE502_31262</name>
</gene>
<dbReference type="SUPFAM" id="SSF51182">
    <property type="entry name" value="RmlC-like cupins"/>
    <property type="match status" value="1"/>
</dbReference>
<geneLocation type="plasmid" evidence="3">
    <name>pRg502b</name>
</geneLocation>
<comment type="caution">
    <text evidence="3">The sequence shown here is derived from an EMBL/GenBank/DDBJ whole genome shotgun (WGS) entry which is preliminary data.</text>
</comment>
<dbReference type="InterPro" id="IPR011051">
    <property type="entry name" value="RmlC_Cupin_sf"/>
</dbReference>
<keyword evidence="3" id="KW-0614">Plasmid</keyword>
<evidence type="ECO:0000256" key="1">
    <source>
        <dbReference type="RuleBase" id="RU003457"/>
    </source>
</evidence>
<dbReference type="HOGENOM" id="CLU_2993585_0_0_5"/>
<accession>S3H5K7</accession>
<dbReference type="EMBL" id="AEYE02000036">
    <property type="protein sequence ID" value="EPE94262.1"/>
    <property type="molecule type" value="Genomic_DNA"/>
</dbReference>
<evidence type="ECO:0000313" key="3">
    <source>
        <dbReference type="EMBL" id="EPE94262.1"/>
    </source>
</evidence>
<dbReference type="InterPro" id="IPR003829">
    <property type="entry name" value="Pirin_N_dom"/>
</dbReference>
<proteinExistence type="inferred from homology"/>
<name>S3H5K7_9HYPH</name>
<dbReference type="Gene3D" id="2.60.120.10">
    <property type="entry name" value="Jelly Rolls"/>
    <property type="match status" value="1"/>
</dbReference>
<evidence type="ECO:0000259" key="2">
    <source>
        <dbReference type="Pfam" id="PF02678"/>
    </source>
</evidence>
<dbReference type="Pfam" id="PF02678">
    <property type="entry name" value="Pirin"/>
    <property type="match status" value="1"/>
</dbReference>
<dbReference type="AlphaFoldDB" id="S3H5K7"/>
<sequence>MIARGVNSHPHSGLATVTVLPEGDLFRKGDWGNGVLDYGGVEWMQAGRGIWHQGEGC</sequence>
<dbReference type="InterPro" id="IPR014710">
    <property type="entry name" value="RmlC-like_jellyroll"/>
</dbReference>
<feature type="domain" description="Pirin N-terminal" evidence="2">
    <location>
        <begin position="2"/>
        <end position="53"/>
    </location>
</feature>
<dbReference type="RefSeq" id="WP_016558154.1">
    <property type="nucleotide sequence ID" value="NZ_AEYE02000036.1"/>
</dbReference>
<comment type="similarity">
    <text evidence="1">Belongs to the pirin family.</text>
</comment>
<keyword evidence="4" id="KW-1185">Reference proteome</keyword>
<protein>
    <submittedName>
        <fullName evidence="3">Pirin domain-containing protein</fullName>
    </submittedName>
</protein>
<evidence type="ECO:0000313" key="4">
    <source>
        <dbReference type="Proteomes" id="UP000014411"/>
    </source>
</evidence>
<organism evidence="3 4">
    <name type="scientific">Rhizobium grahamii CCGE 502</name>
    <dbReference type="NCBI Taxonomy" id="990285"/>
    <lineage>
        <taxon>Bacteria</taxon>
        <taxon>Pseudomonadati</taxon>
        <taxon>Pseudomonadota</taxon>
        <taxon>Alphaproteobacteria</taxon>
        <taxon>Hyphomicrobiales</taxon>
        <taxon>Rhizobiaceae</taxon>
        <taxon>Rhizobium/Agrobacterium group</taxon>
        <taxon>Rhizobium</taxon>
    </lineage>
</organism>
<dbReference type="Proteomes" id="UP000014411">
    <property type="component" value="Unassembled WGS sequence"/>
</dbReference>
<reference evidence="3 4" key="1">
    <citation type="journal article" date="2012" name="J. Bacteriol.">
        <title>Genome sequence of Rhizobium grahamii CCGE502, a broad-host-range symbiont with low nodulation competitiveness in Phaseolus vulgaris.</title>
        <authorList>
            <person name="Althabegoiti M.J."/>
            <person name="Lozano L."/>
            <person name="Torres-Tejerizo G."/>
            <person name="Ormeno-Orrillo E."/>
            <person name="Rogel M.A."/>
            <person name="Gonzalez V."/>
            <person name="Martinez-Romero E."/>
        </authorList>
    </citation>
    <scope>NUCLEOTIDE SEQUENCE [LARGE SCALE GENOMIC DNA]</scope>
    <source>
        <strain evidence="3 4">CCGE 502</strain>
        <plasmid evidence="3">pRg502b</plasmid>
    </source>
</reference>